<dbReference type="PROSITE" id="PS51257">
    <property type="entry name" value="PROKAR_LIPOPROTEIN"/>
    <property type="match status" value="1"/>
</dbReference>
<keyword evidence="2" id="KW-1185">Reference proteome</keyword>
<dbReference type="RefSeq" id="WP_082880906.1">
    <property type="nucleotide sequence ID" value="NZ_CP023669.1"/>
</dbReference>
<evidence type="ECO:0008006" key="3">
    <source>
        <dbReference type="Google" id="ProtNLM"/>
    </source>
</evidence>
<proteinExistence type="predicted"/>
<dbReference type="Pfam" id="PF11399">
    <property type="entry name" value="DUF3192"/>
    <property type="match status" value="1"/>
</dbReference>
<reference evidence="1 2" key="1">
    <citation type="submission" date="2016-03" db="EMBL/GenBank/DDBJ databases">
        <authorList>
            <person name="Heylen K."/>
            <person name="De Vos P."/>
            <person name="Vekeman B."/>
        </authorList>
    </citation>
    <scope>NUCLEOTIDE SEQUENCE [LARGE SCALE GENOMIC DNA]</scope>
    <source>
        <strain evidence="1 2">R-49807</strain>
    </source>
</reference>
<evidence type="ECO:0000313" key="2">
    <source>
        <dbReference type="Proteomes" id="UP000077734"/>
    </source>
</evidence>
<evidence type="ECO:0000313" key="1">
    <source>
        <dbReference type="EMBL" id="OAI22208.1"/>
    </source>
</evidence>
<dbReference type="EMBL" id="LUUL01000125">
    <property type="protein sequence ID" value="OAI22208.1"/>
    <property type="molecule type" value="Genomic_DNA"/>
</dbReference>
<organism evidence="1 2">
    <name type="scientific">Methylomonas koyamae</name>
    <dbReference type="NCBI Taxonomy" id="702114"/>
    <lineage>
        <taxon>Bacteria</taxon>
        <taxon>Pseudomonadati</taxon>
        <taxon>Pseudomonadota</taxon>
        <taxon>Gammaproteobacteria</taxon>
        <taxon>Methylococcales</taxon>
        <taxon>Methylococcaceae</taxon>
        <taxon>Methylomonas</taxon>
    </lineage>
</organism>
<gene>
    <name evidence="1" type="ORF">A1356_02100</name>
</gene>
<dbReference type="AlphaFoldDB" id="A0AA91DAF3"/>
<comment type="caution">
    <text evidence="1">The sequence shown here is derived from an EMBL/GenBank/DDBJ whole genome shotgun (WGS) entry which is preliminary data.</text>
</comment>
<protein>
    <recommendedName>
        <fullName evidence="3">DUF3192 domain-containing protein</fullName>
    </recommendedName>
</protein>
<accession>A0AA91DAF3</accession>
<name>A0AA91DAF3_9GAMM</name>
<dbReference type="InterPro" id="IPR021534">
    <property type="entry name" value="DUF3192"/>
</dbReference>
<sequence>MNKVLMTLFFFFVVACSSKPVHEAELTLSELASLNQGRLVRLSIGMNKNEVIALMGTEMANTKDGVVNNPWIVEGFVGDDGGNYEILYYVTRRNPPFTPVLKSITTPVVLKDGKVVSWGNDSVRKRY</sequence>
<dbReference type="Proteomes" id="UP000077734">
    <property type="component" value="Unassembled WGS sequence"/>
</dbReference>